<dbReference type="PANTHER" id="PTHR37984">
    <property type="entry name" value="PROTEIN CBG26694"/>
    <property type="match status" value="1"/>
</dbReference>
<sequence>MLGIVWAVWKCKIYLQGLPEFTIINDHKPLLSIINKQTLDEVENPRLQRLKEKLLGFNCKMEWKQGKTHIIPDCLSRTPVTTPKDDDLLAEVDGPLVHNIQLELQDPILKDIAEIGKADNEYQDSNQWCSFVHSAGLTETCHSPASRAPVSRTHASRWLIQKHNPSNGEIEAVSLRHLQWDREPGFWTGSLCLTHKILMSGMRSHLVPDPTEAYAIVESLRKWRHFLSGRHFKLITDQQSVSFIFNPNYSSKIKNEKILRWRLELSEYRYDILYRPGKNNKVADALSRVCANSFADHKRLETLHAQLCHPGITRFYHYVRSKHLPYSIDEVRKITNNCRVCCEIKP</sequence>
<dbReference type="PANTHER" id="PTHR37984:SF5">
    <property type="entry name" value="PROTEIN NYNRIN-LIKE"/>
    <property type="match status" value="1"/>
</dbReference>
<keyword evidence="6" id="KW-0695">RNA-directed DNA polymerase</keyword>
<dbReference type="AlphaFoldDB" id="A0A6H5HP25"/>
<evidence type="ECO:0000256" key="2">
    <source>
        <dbReference type="ARBA" id="ARBA00022695"/>
    </source>
</evidence>
<keyword evidence="4" id="KW-0255">Endonuclease</keyword>
<keyword evidence="5" id="KW-0378">Hydrolase</keyword>
<dbReference type="SUPFAM" id="SSF56672">
    <property type="entry name" value="DNA/RNA polymerases"/>
    <property type="match status" value="1"/>
</dbReference>
<dbReference type="Proteomes" id="UP000479000">
    <property type="component" value="Unassembled WGS sequence"/>
</dbReference>
<evidence type="ECO:0000256" key="6">
    <source>
        <dbReference type="ARBA" id="ARBA00022918"/>
    </source>
</evidence>
<feature type="domain" description="Reverse transcriptase RNase H-like" evidence="7">
    <location>
        <begin position="211"/>
        <end position="268"/>
    </location>
</feature>
<dbReference type="EMBL" id="CADCXU010033125">
    <property type="protein sequence ID" value="CAB0018705.1"/>
    <property type="molecule type" value="Genomic_DNA"/>
</dbReference>
<protein>
    <recommendedName>
        <fullName evidence="7">Reverse transcriptase RNase H-like domain-containing protein</fullName>
    </recommendedName>
</protein>
<keyword evidence="2" id="KW-0548">Nucleotidyltransferase</keyword>
<dbReference type="InterPro" id="IPR050951">
    <property type="entry name" value="Retrovirus_Pol_polyprotein"/>
</dbReference>
<evidence type="ECO:0000313" key="9">
    <source>
        <dbReference type="Proteomes" id="UP000479000"/>
    </source>
</evidence>
<dbReference type="GO" id="GO:0003964">
    <property type="term" value="F:RNA-directed DNA polymerase activity"/>
    <property type="evidence" value="ECO:0007669"/>
    <property type="project" value="UniProtKB-KW"/>
</dbReference>
<feature type="domain" description="Reverse transcriptase RNase H-like" evidence="7">
    <location>
        <begin position="1"/>
        <end position="57"/>
    </location>
</feature>
<organism evidence="8 9">
    <name type="scientific">Nesidiocoris tenuis</name>
    <dbReference type="NCBI Taxonomy" id="355587"/>
    <lineage>
        <taxon>Eukaryota</taxon>
        <taxon>Metazoa</taxon>
        <taxon>Ecdysozoa</taxon>
        <taxon>Arthropoda</taxon>
        <taxon>Hexapoda</taxon>
        <taxon>Insecta</taxon>
        <taxon>Pterygota</taxon>
        <taxon>Neoptera</taxon>
        <taxon>Paraneoptera</taxon>
        <taxon>Hemiptera</taxon>
        <taxon>Heteroptera</taxon>
        <taxon>Panheteroptera</taxon>
        <taxon>Cimicomorpha</taxon>
        <taxon>Miridae</taxon>
        <taxon>Dicyphina</taxon>
        <taxon>Nesidiocoris</taxon>
    </lineage>
</organism>
<dbReference type="CDD" id="cd09274">
    <property type="entry name" value="RNase_HI_RT_Ty3"/>
    <property type="match status" value="1"/>
</dbReference>
<name>A0A6H5HP25_9HEMI</name>
<evidence type="ECO:0000256" key="1">
    <source>
        <dbReference type="ARBA" id="ARBA00022679"/>
    </source>
</evidence>
<dbReference type="InterPro" id="IPR041373">
    <property type="entry name" value="RT_RNaseH"/>
</dbReference>
<evidence type="ECO:0000259" key="7">
    <source>
        <dbReference type="Pfam" id="PF17917"/>
    </source>
</evidence>
<dbReference type="OrthoDB" id="420169at2759"/>
<keyword evidence="1" id="KW-0808">Transferase</keyword>
<evidence type="ECO:0000256" key="4">
    <source>
        <dbReference type="ARBA" id="ARBA00022759"/>
    </source>
</evidence>
<proteinExistence type="predicted"/>
<evidence type="ECO:0000256" key="5">
    <source>
        <dbReference type="ARBA" id="ARBA00022801"/>
    </source>
</evidence>
<dbReference type="InterPro" id="IPR043502">
    <property type="entry name" value="DNA/RNA_pol_sf"/>
</dbReference>
<reference evidence="8 9" key="1">
    <citation type="submission" date="2020-02" db="EMBL/GenBank/DDBJ databases">
        <authorList>
            <person name="Ferguson B K."/>
        </authorList>
    </citation>
    <scope>NUCLEOTIDE SEQUENCE [LARGE SCALE GENOMIC DNA]</scope>
</reference>
<gene>
    <name evidence="8" type="ORF">NTEN_LOCUS22498</name>
</gene>
<dbReference type="Pfam" id="PF17917">
    <property type="entry name" value="RT_RNaseH"/>
    <property type="match status" value="2"/>
</dbReference>
<evidence type="ECO:0000256" key="3">
    <source>
        <dbReference type="ARBA" id="ARBA00022722"/>
    </source>
</evidence>
<accession>A0A6H5HP25</accession>
<keyword evidence="9" id="KW-1185">Reference proteome</keyword>
<dbReference type="GO" id="GO:0004519">
    <property type="term" value="F:endonuclease activity"/>
    <property type="evidence" value="ECO:0007669"/>
    <property type="project" value="UniProtKB-KW"/>
</dbReference>
<keyword evidence="3" id="KW-0540">Nuclease</keyword>
<evidence type="ECO:0000313" key="8">
    <source>
        <dbReference type="EMBL" id="CAB0018705.1"/>
    </source>
</evidence>
<dbReference type="GO" id="GO:0016787">
    <property type="term" value="F:hydrolase activity"/>
    <property type="evidence" value="ECO:0007669"/>
    <property type="project" value="UniProtKB-KW"/>
</dbReference>